<comment type="caution">
    <text evidence="8">The sequence shown here is derived from an EMBL/GenBank/DDBJ whole genome shotgun (WGS) entry which is preliminary data.</text>
</comment>
<evidence type="ECO:0000259" key="7">
    <source>
        <dbReference type="Pfam" id="PF09335"/>
    </source>
</evidence>
<evidence type="ECO:0000256" key="5">
    <source>
        <dbReference type="ARBA" id="ARBA00023136"/>
    </source>
</evidence>
<sequence>MTLSAWIAGLDPAVLNLSTFGLLALEGAGIPGIPGVLPMLAQASAIDAGHTTLTAALVWGVLGNWLGSLLGYAAARWGGQYLSARWLQHPGMERTGKLLDRWGGPLVIVSRTIGSLRTPVTLLCGLTRFPFLAYVLLSLVGALLHVGVWQTALWKFGPVIVPQIERWAIQIGLGAAALLLAMWLWRRYGSRIRKLP</sequence>
<dbReference type="EMBL" id="MSTI01000085">
    <property type="protein sequence ID" value="OLV17828.1"/>
    <property type="molecule type" value="Genomic_DNA"/>
</dbReference>
<evidence type="ECO:0000256" key="2">
    <source>
        <dbReference type="ARBA" id="ARBA00022475"/>
    </source>
</evidence>
<keyword evidence="9" id="KW-1185">Reference proteome</keyword>
<dbReference type="STRING" id="249408.BOO71_0007633"/>
<keyword evidence="5 6" id="KW-0472">Membrane</keyword>
<dbReference type="Pfam" id="PF09335">
    <property type="entry name" value="VTT_dom"/>
    <property type="match status" value="1"/>
</dbReference>
<evidence type="ECO:0000313" key="8">
    <source>
        <dbReference type="EMBL" id="OLV17828.1"/>
    </source>
</evidence>
<accession>A0A1U7NY34</accession>
<dbReference type="GO" id="GO:0005886">
    <property type="term" value="C:plasma membrane"/>
    <property type="evidence" value="ECO:0007669"/>
    <property type="project" value="UniProtKB-SubCell"/>
</dbReference>
<evidence type="ECO:0000256" key="6">
    <source>
        <dbReference type="SAM" id="Phobius"/>
    </source>
</evidence>
<evidence type="ECO:0000313" key="9">
    <source>
        <dbReference type="Proteomes" id="UP000186607"/>
    </source>
</evidence>
<dbReference type="InterPro" id="IPR032816">
    <property type="entry name" value="VTT_dom"/>
</dbReference>
<comment type="subcellular location">
    <subcellularLocation>
        <location evidence="1">Cell membrane</location>
        <topology evidence="1">Multi-pass membrane protein</topology>
    </subcellularLocation>
</comment>
<dbReference type="PANTHER" id="PTHR42709">
    <property type="entry name" value="ALKALINE PHOSPHATASE LIKE PROTEIN"/>
    <property type="match status" value="1"/>
</dbReference>
<gene>
    <name evidence="8" type="ORF">BOO71_0007633</name>
</gene>
<feature type="transmembrane region" description="Helical" evidence="6">
    <location>
        <begin position="167"/>
        <end position="185"/>
    </location>
</feature>
<feature type="transmembrane region" description="Helical" evidence="6">
    <location>
        <begin position="131"/>
        <end position="152"/>
    </location>
</feature>
<dbReference type="Proteomes" id="UP000186607">
    <property type="component" value="Unassembled WGS sequence"/>
</dbReference>
<dbReference type="RefSeq" id="WP_075833075.1">
    <property type="nucleotide sequence ID" value="NZ_MSTI01000085.1"/>
</dbReference>
<evidence type="ECO:0000256" key="4">
    <source>
        <dbReference type="ARBA" id="ARBA00022989"/>
    </source>
</evidence>
<organism evidence="8 9">
    <name type="scientific">Deinococcus marmoris</name>
    <dbReference type="NCBI Taxonomy" id="249408"/>
    <lineage>
        <taxon>Bacteria</taxon>
        <taxon>Thermotogati</taxon>
        <taxon>Deinococcota</taxon>
        <taxon>Deinococci</taxon>
        <taxon>Deinococcales</taxon>
        <taxon>Deinococcaceae</taxon>
        <taxon>Deinococcus</taxon>
    </lineage>
</organism>
<evidence type="ECO:0000256" key="1">
    <source>
        <dbReference type="ARBA" id="ARBA00004651"/>
    </source>
</evidence>
<name>A0A1U7NY34_9DEIO</name>
<feature type="transmembrane region" description="Helical" evidence="6">
    <location>
        <begin position="53"/>
        <end position="75"/>
    </location>
</feature>
<proteinExistence type="predicted"/>
<keyword evidence="2" id="KW-1003">Cell membrane</keyword>
<dbReference type="PANTHER" id="PTHR42709:SF6">
    <property type="entry name" value="UNDECAPRENYL PHOSPHATE TRANSPORTER A"/>
    <property type="match status" value="1"/>
</dbReference>
<keyword evidence="4 6" id="KW-1133">Transmembrane helix</keyword>
<dbReference type="InterPro" id="IPR051311">
    <property type="entry name" value="DedA_domain"/>
</dbReference>
<feature type="domain" description="VTT" evidence="7">
    <location>
        <begin position="55"/>
        <end position="150"/>
    </location>
</feature>
<keyword evidence="3 6" id="KW-0812">Transmembrane</keyword>
<dbReference type="AlphaFoldDB" id="A0A1U7NY34"/>
<reference evidence="8 9" key="1">
    <citation type="submission" date="2017-01" db="EMBL/GenBank/DDBJ databases">
        <title>Genome Analysis of Deinococcus marmoris KOPRI26562.</title>
        <authorList>
            <person name="Kim J.H."/>
            <person name="Oh H.-M."/>
        </authorList>
    </citation>
    <scope>NUCLEOTIDE SEQUENCE [LARGE SCALE GENOMIC DNA]</scope>
    <source>
        <strain evidence="8 9">KOPRI26562</strain>
    </source>
</reference>
<evidence type="ECO:0000256" key="3">
    <source>
        <dbReference type="ARBA" id="ARBA00022692"/>
    </source>
</evidence>
<protein>
    <submittedName>
        <fullName evidence="8">DedA-like protein</fullName>
    </submittedName>
</protein>